<keyword evidence="4" id="KW-1185">Reference proteome</keyword>
<gene>
    <name evidence="3" type="ORF">GWI33_008084</name>
</gene>
<feature type="compositionally biased region" description="Acidic residues" evidence="1">
    <location>
        <begin position="62"/>
        <end position="75"/>
    </location>
</feature>
<reference evidence="3" key="1">
    <citation type="submission" date="2020-08" db="EMBL/GenBank/DDBJ databases">
        <title>Genome sequencing and assembly of the red palm weevil Rhynchophorus ferrugineus.</title>
        <authorList>
            <person name="Dias G.B."/>
            <person name="Bergman C.M."/>
            <person name="Manee M."/>
        </authorList>
    </citation>
    <scope>NUCLEOTIDE SEQUENCE</scope>
    <source>
        <strain evidence="3">AA-2017</strain>
        <tissue evidence="3">Whole larva</tissue>
    </source>
</reference>
<feature type="signal peptide" evidence="2">
    <location>
        <begin position="1"/>
        <end position="18"/>
    </location>
</feature>
<comment type="caution">
    <text evidence="3">The sequence shown here is derived from an EMBL/GenBank/DDBJ whole genome shotgun (WGS) entry which is preliminary data.</text>
</comment>
<name>A0A834IGM2_RHYFE</name>
<feature type="region of interest" description="Disordered" evidence="1">
    <location>
        <begin position="53"/>
        <end position="134"/>
    </location>
</feature>
<protein>
    <submittedName>
        <fullName evidence="3">Uncharacterized protein</fullName>
    </submittedName>
</protein>
<sequence length="216" mass="21995">MRFAPALCVLVLVALCGASPAKYQRAAPRAYMIGYYASPRYARQENPEALEVPLPEVVDAPQEPEVESQQDSVDEPEARAEPETTESVALADAEPSAEPSADPVEAASDEAAPSAEDEAPETLAASDPAASWPFGGTGNGQASYNSFFPIFIAGNSGLARGRSANGEGGLGSATAIANSFSVGKGSVATSRATSFGNPSAASALRSAGLFNPGLEA</sequence>
<feature type="compositionally biased region" description="Low complexity" evidence="1">
    <location>
        <begin position="100"/>
        <end position="114"/>
    </location>
</feature>
<evidence type="ECO:0000256" key="1">
    <source>
        <dbReference type="SAM" id="MobiDB-lite"/>
    </source>
</evidence>
<organism evidence="3 4">
    <name type="scientific">Rhynchophorus ferrugineus</name>
    <name type="common">Red palm weevil</name>
    <name type="synonym">Curculio ferrugineus</name>
    <dbReference type="NCBI Taxonomy" id="354439"/>
    <lineage>
        <taxon>Eukaryota</taxon>
        <taxon>Metazoa</taxon>
        <taxon>Ecdysozoa</taxon>
        <taxon>Arthropoda</taxon>
        <taxon>Hexapoda</taxon>
        <taxon>Insecta</taxon>
        <taxon>Pterygota</taxon>
        <taxon>Neoptera</taxon>
        <taxon>Endopterygota</taxon>
        <taxon>Coleoptera</taxon>
        <taxon>Polyphaga</taxon>
        <taxon>Cucujiformia</taxon>
        <taxon>Curculionidae</taxon>
        <taxon>Dryophthorinae</taxon>
        <taxon>Rhynchophorus</taxon>
    </lineage>
</organism>
<dbReference type="OrthoDB" id="6627608at2759"/>
<feature type="chain" id="PRO_5032689685" evidence="2">
    <location>
        <begin position="19"/>
        <end position="216"/>
    </location>
</feature>
<proteinExistence type="predicted"/>
<evidence type="ECO:0000313" key="3">
    <source>
        <dbReference type="EMBL" id="KAF7278707.1"/>
    </source>
</evidence>
<evidence type="ECO:0000256" key="2">
    <source>
        <dbReference type="SAM" id="SignalP"/>
    </source>
</evidence>
<accession>A0A834IGM2</accession>
<dbReference type="EMBL" id="JAACXV010000391">
    <property type="protein sequence ID" value="KAF7278707.1"/>
    <property type="molecule type" value="Genomic_DNA"/>
</dbReference>
<keyword evidence="2" id="KW-0732">Signal</keyword>
<dbReference type="Proteomes" id="UP000625711">
    <property type="component" value="Unassembled WGS sequence"/>
</dbReference>
<evidence type="ECO:0000313" key="4">
    <source>
        <dbReference type="Proteomes" id="UP000625711"/>
    </source>
</evidence>
<dbReference type="AlphaFoldDB" id="A0A834IGM2"/>